<dbReference type="PANTHER" id="PTHR40275:SF1">
    <property type="entry name" value="SSL7038 PROTEIN"/>
    <property type="match status" value="1"/>
</dbReference>
<evidence type="ECO:0008006" key="3">
    <source>
        <dbReference type="Google" id="ProtNLM"/>
    </source>
</evidence>
<dbReference type="NCBIfam" id="TIGR02684">
    <property type="entry name" value="dnstrm_HI1420"/>
    <property type="match status" value="1"/>
</dbReference>
<sequence>MTADDKQYLLDSLDGIDGLTDFNVVDVLTSPEAVAAYINDVISAGNADLMKQAIKNVLQAKGVAKIAEQSGLTREGVYKALRPASKPQWDTIRSLLAGLGLEVRVVAIGAEGTGQALAA</sequence>
<evidence type="ECO:0000313" key="2">
    <source>
        <dbReference type="Proteomes" id="UP000175989"/>
    </source>
</evidence>
<organism evidence="1 2">
    <name type="scientific">Duganella phyllosphaerae</name>
    <dbReference type="NCBI Taxonomy" id="762836"/>
    <lineage>
        <taxon>Bacteria</taxon>
        <taxon>Pseudomonadati</taxon>
        <taxon>Pseudomonadota</taxon>
        <taxon>Betaproteobacteria</taxon>
        <taxon>Burkholderiales</taxon>
        <taxon>Oxalobacteraceae</taxon>
        <taxon>Telluria group</taxon>
        <taxon>Duganella</taxon>
    </lineage>
</organism>
<reference evidence="2" key="1">
    <citation type="journal article" date="2016" name="Front. Microbiol.">
        <title>Molecular Keys to the Janthinobacterium and Duganella spp. Interaction with the Plant Pathogen Fusarium graminearum.</title>
        <authorList>
            <person name="Haack F.S."/>
            <person name="Poehlein A."/>
            <person name="Kroger C."/>
            <person name="Voigt C.A."/>
            <person name="Piepenbring M."/>
            <person name="Bode H.B."/>
            <person name="Daniel R."/>
            <person name="Schafer W."/>
            <person name="Streit W.R."/>
        </authorList>
    </citation>
    <scope>NUCLEOTIDE SEQUENCE [LARGE SCALE GENOMIC DNA]</scope>
    <source>
        <strain evidence="2">T54</strain>
    </source>
</reference>
<dbReference type="EMBL" id="LROM01000032">
    <property type="protein sequence ID" value="OFA08850.1"/>
    <property type="molecule type" value="Genomic_DNA"/>
</dbReference>
<comment type="caution">
    <text evidence="1">The sequence shown here is derived from an EMBL/GenBank/DDBJ whole genome shotgun (WGS) entry which is preliminary data.</text>
</comment>
<accession>A0A1E7X706</accession>
<gene>
    <name evidence="1" type="ORF">DUPY_04380</name>
</gene>
<protein>
    <recommendedName>
        <fullName evidence="3">Addiction module antidote protein</fullName>
    </recommendedName>
</protein>
<name>A0A1E7X706_9BURK</name>
<dbReference type="InterPro" id="IPR014057">
    <property type="entry name" value="HI1420"/>
</dbReference>
<dbReference type="AlphaFoldDB" id="A0A1E7X706"/>
<dbReference type="OrthoDB" id="9798416at2"/>
<dbReference type="Pfam" id="PF21716">
    <property type="entry name" value="dnstrm_HI1420"/>
    <property type="match status" value="1"/>
</dbReference>
<proteinExistence type="predicted"/>
<dbReference type="PANTHER" id="PTHR40275">
    <property type="entry name" value="SSL7038 PROTEIN"/>
    <property type="match status" value="1"/>
</dbReference>
<keyword evidence="2" id="KW-1185">Reference proteome</keyword>
<dbReference type="RefSeq" id="WP_084640502.1">
    <property type="nucleotide sequence ID" value="NZ_LROM01000032.1"/>
</dbReference>
<dbReference type="Proteomes" id="UP000175989">
    <property type="component" value="Unassembled WGS sequence"/>
</dbReference>
<evidence type="ECO:0000313" key="1">
    <source>
        <dbReference type="EMBL" id="OFA08850.1"/>
    </source>
</evidence>